<organism evidence="3 4">
    <name type="scientific">Marivibrio halodurans</name>
    <dbReference type="NCBI Taxonomy" id="2039722"/>
    <lineage>
        <taxon>Bacteria</taxon>
        <taxon>Pseudomonadati</taxon>
        <taxon>Pseudomonadota</taxon>
        <taxon>Alphaproteobacteria</taxon>
        <taxon>Rhodospirillales</taxon>
        <taxon>Rhodospirillaceae</taxon>
        <taxon>Marivibrio</taxon>
    </lineage>
</organism>
<keyword evidence="3" id="KW-0378">Hydrolase</keyword>
<proteinExistence type="predicted"/>
<protein>
    <submittedName>
        <fullName evidence="3">Protein phosphatase CheZ</fullName>
        <ecNumber evidence="3">3.6.1.-</ecNumber>
    </submittedName>
</protein>
<feature type="coiled-coil region" evidence="1">
    <location>
        <begin position="90"/>
        <end position="117"/>
    </location>
</feature>
<dbReference type="InterPro" id="IPR007439">
    <property type="entry name" value="Chemotax_Pase_CheZ"/>
</dbReference>
<dbReference type="RefSeq" id="WP_210682639.1">
    <property type="nucleotide sequence ID" value="NZ_JAGMWN010000006.1"/>
</dbReference>
<dbReference type="GO" id="GO:0016787">
    <property type="term" value="F:hydrolase activity"/>
    <property type="evidence" value="ECO:0007669"/>
    <property type="project" value="UniProtKB-KW"/>
</dbReference>
<dbReference type="Proteomes" id="UP000672602">
    <property type="component" value="Unassembled WGS sequence"/>
</dbReference>
<evidence type="ECO:0000313" key="3">
    <source>
        <dbReference type="EMBL" id="MBP5858060.1"/>
    </source>
</evidence>
<evidence type="ECO:0000256" key="2">
    <source>
        <dbReference type="SAM" id="MobiDB-lite"/>
    </source>
</evidence>
<dbReference type="Pfam" id="PF04344">
    <property type="entry name" value="CheZ"/>
    <property type="match status" value="1"/>
</dbReference>
<name>A0A8J7V365_9PROT</name>
<feature type="compositionally biased region" description="Basic residues" evidence="2">
    <location>
        <begin position="1"/>
        <end position="10"/>
    </location>
</feature>
<feature type="region of interest" description="Disordered" evidence="2">
    <location>
        <begin position="1"/>
        <end position="43"/>
    </location>
</feature>
<sequence>MNSSVRARKPFRIERQALSGKEARQGTPVHGGDRAIRPDGAGEAERHEAVMAALDAMNQKFDRFAAGGQEAPARSGGIDAETYRAQILEAETLRRELQGLSDAIQRTKEEILSLRRAPAGKDKIASAGDALRAVVADTEAATNGIIEAAEAVEELGERINAQVSDSSTRELTEALGEQVTQIFEHCNFQDITGQRITRVVQTMEFIDERVARMMEIWGGDAAFDPSTLPPEEASAPVGEVLDGPSATAEQKISQDDIDKLFD</sequence>
<reference evidence="3" key="1">
    <citation type="submission" date="2021-04" db="EMBL/GenBank/DDBJ databases">
        <authorList>
            <person name="Zhang D.-C."/>
        </authorList>
    </citation>
    <scope>NUCLEOTIDE SEQUENCE</scope>
    <source>
        <strain evidence="3">CGMCC 1.15697</strain>
    </source>
</reference>
<comment type="caution">
    <text evidence="3">The sequence shown here is derived from an EMBL/GenBank/DDBJ whole genome shotgun (WGS) entry which is preliminary data.</text>
</comment>
<evidence type="ECO:0000256" key="1">
    <source>
        <dbReference type="SAM" id="Coils"/>
    </source>
</evidence>
<dbReference type="SUPFAM" id="SSF75708">
    <property type="entry name" value="Chemotaxis phosphatase CheZ"/>
    <property type="match status" value="1"/>
</dbReference>
<dbReference type="EC" id="3.6.1.-" evidence="3"/>
<keyword evidence="4" id="KW-1185">Reference proteome</keyword>
<evidence type="ECO:0000313" key="4">
    <source>
        <dbReference type="Proteomes" id="UP000672602"/>
    </source>
</evidence>
<feature type="region of interest" description="Disordered" evidence="2">
    <location>
        <begin position="222"/>
        <end position="262"/>
    </location>
</feature>
<gene>
    <name evidence="3" type="ORF">KAJ83_13660</name>
</gene>
<dbReference type="EMBL" id="JAGMWN010000006">
    <property type="protein sequence ID" value="MBP5858060.1"/>
    <property type="molecule type" value="Genomic_DNA"/>
</dbReference>
<dbReference type="Gene3D" id="1.10.287.500">
    <property type="entry name" value="Helix hairpin bin"/>
    <property type="match status" value="1"/>
</dbReference>
<feature type="compositionally biased region" description="Basic and acidic residues" evidence="2">
    <location>
        <begin position="252"/>
        <end position="262"/>
    </location>
</feature>
<keyword evidence="1" id="KW-0175">Coiled coil</keyword>
<dbReference type="AlphaFoldDB" id="A0A8J7V365"/>
<accession>A0A8J7V365</accession>